<evidence type="ECO:0000313" key="1">
    <source>
        <dbReference type="EMBL" id="PRP82416.1"/>
    </source>
</evidence>
<dbReference type="AlphaFoldDB" id="A0A2P6NEM8"/>
<comment type="caution">
    <text evidence="1">The sequence shown here is derived from an EMBL/GenBank/DDBJ whole genome shotgun (WGS) entry which is preliminary data.</text>
</comment>
<dbReference type="InterPro" id="IPR011990">
    <property type="entry name" value="TPR-like_helical_dom_sf"/>
</dbReference>
<dbReference type="PANTHER" id="PTHR10098:SF108">
    <property type="entry name" value="TETRATRICOPEPTIDE REPEAT PROTEIN 28"/>
    <property type="match status" value="1"/>
</dbReference>
<evidence type="ECO:0000313" key="2">
    <source>
        <dbReference type="Proteomes" id="UP000241769"/>
    </source>
</evidence>
<dbReference type="OrthoDB" id="5986190at2759"/>
<dbReference type="SMART" id="SM00028">
    <property type="entry name" value="TPR"/>
    <property type="match status" value="4"/>
</dbReference>
<dbReference type="EMBL" id="MDYQ01000103">
    <property type="protein sequence ID" value="PRP82416.1"/>
    <property type="molecule type" value="Genomic_DNA"/>
</dbReference>
<dbReference type="Gene3D" id="1.25.40.10">
    <property type="entry name" value="Tetratricopeptide repeat domain"/>
    <property type="match status" value="1"/>
</dbReference>
<dbReference type="InParanoid" id="A0A2P6NEM8"/>
<organism evidence="1 2">
    <name type="scientific">Planoprotostelium fungivorum</name>
    <dbReference type="NCBI Taxonomy" id="1890364"/>
    <lineage>
        <taxon>Eukaryota</taxon>
        <taxon>Amoebozoa</taxon>
        <taxon>Evosea</taxon>
        <taxon>Variosea</taxon>
        <taxon>Cavosteliida</taxon>
        <taxon>Cavosteliaceae</taxon>
        <taxon>Planoprotostelium</taxon>
    </lineage>
</organism>
<protein>
    <submittedName>
        <fullName evidence="1">TPR Domain containing protein</fullName>
    </submittedName>
</protein>
<accession>A0A2P6NEM8</accession>
<gene>
    <name evidence="1" type="ORF">PROFUN_10116</name>
</gene>
<dbReference type="SUPFAM" id="SSF48452">
    <property type="entry name" value="TPR-like"/>
    <property type="match status" value="1"/>
</dbReference>
<sequence length="351" mass="40553">MSSKKDYKKAESYYFKGLANNDQGNWGTAEEEFLRALVLFSKLNSWEKGNLTETLKHWLSALSIYEDRLRQKTEAGELCLDIGDLHYEMKNMYGAGQYYSRAHSLFMEEPLDNDLNMGLVNHKLGNVCFNQERFPQAERHFLLAQPIYEKFSREEGLADIFKAMGHIYMVQEDYVVGQKYFRKAFEIFSKIERTEQQTEVSNLLLSIENRLEQKRLEKKQRDLEKKLKDLEGQGRLSEASLTYSASENDLSDLEVDYHVSALHLGSKPSAPSLHPGNQQRPNPTSKVEVLITPTQTPRPPPSRNQLQQIFSNITNQQSVESIVKKQKEPDVVLKQVAPLKKITPKNPRRRL</sequence>
<dbReference type="Proteomes" id="UP000241769">
    <property type="component" value="Unassembled WGS sequence"/>
</dbReference>
<dbReference type="InterPro" id="IPR019734">
    <property type="entry name" value="TPR_rpt"/>
</dbReference>
<reference evidence="1 2" key="1">
    <citation type="journal article" date="2018" name="Genome Biol. Evol.">
        <title>Multiple Roots of Fruiting Body Formation in Amoebozoa.</title>
        <authorList>
            <person name="Hillmann F."/>
            <person name="Forbes G."/>
            <person name="Novohradska S."/>
            <person name="Ferling I."/>
            <person name="Riege K."/>
            <person name="Groth M."/>
            <person name="Westermann M."/>
            <person name="Marz M."/>
            <person name="Spaller T."/>
            <person name="Winckler T."/>
            <person name="Schaap P."/>
            <person name="Glockner G."/>
        </authorList>
    </citation>
    <scope>NUCLEOTIDE SEQUENCE [LARGE SCALE GENOMIC DNA]</scope>
    <source>
        <strain evidence="1 2">Jena</strain>
    </source>
</reference>
<name>A0A2P6NEM8_9EUKA</name>
<dbReference type="PANTHER" id="PTHR10098">
    <property type="entry name" value="RAPSYN-RELATED"/>
    <property type="match status" value="1"/>
</dbReference>
<proteinExistence type="predicted"/>
<keyword evidence="2" id="KW-1185">Reference proteome</keyword>